<gene>
    <name evidence="6" type="ORF">IAB60_05535</name>
</gene>
<dbReference type="AlphaFoldDB" id="A0A9D1GI55"/>
<reference evidence="6" key="2">
    <citation type="journal article" date="2021" name="PeerJ">
        <title>Extensive microbial diversity within the chicken gut microbiome revealed by metagenomics and culture.</title>
        <authorList>
            <person name="Gilroy R."/>
            <person name="Ravi A."/>
            <person name="Getino M."/>
            <person name="Pursley I."/>
            <person name="Horton D.L."/>
            <person name="Alikhan N.F."/>
            <person name="Baker D."/>
            <person name="Gharbi K."/>
            <person name="Hall N."/>
            <person name="Watson M."/>
            <person name="Adriaenssens E.M."/>
            <person name="Foster-Nyarko E."/>
            <person name="Jarju S."/>
            <person name="Secka A."/>
            <person name="Antonio M."/>
            <person name="Oren A."/>
            <person name="Chaudhuri R.R."/>
            <person name="La Ragione R."/>
            <person name="Hildebrand F."/>
            <person name="Pallen M.J."/>
        </authorList>
    </citation>
    <scope>NUCLEOTIDE SEQUENCE</scope>
    <source>
        <strain evidence="6">CHK123-3438</strain>
    </source>
</reference>
<evidence type="ECO:0000256" key="4">
    <source>
        <dbReference type="ARBA" id="ARBA00023136"/>
    </source>
</evidence>
<evidence type="ECO:0000313" key="7">
    <source>
        <dbReference type="Proteomes" id="UP000886860"/>
    </source>
</evidence>
<dbReference type="Proteomes" id="UP000886860">
    <property type="component" value="Unassembled WGS sequence"/>
</dbReference>
<feature type="transmembrane region" description="Helical" evidence="5">
    <location>
        <begin position="54"/>
        <end position="75"/>
    </location>
</feature>
<keyword evidence="2 5" id="KW-0812">Transmembrane</keyword>
<evidence type="ECO:0000256" key="2">
    <source>
        <dbReference type="ARBA" id="ARBA00022692"/>
    </source>
</evidence>
<evidence type="ECO:0000256" key="5">
    <source>
        <dbReference type="SAM" id="Phobius"/>
    </source>
</evidence>
<feature type="transmembrane region" description="Helical" evidence="5">
    <location>
        <begin position="96"/>
        <end position="113"/>
    </location>
</feature>
<evidence type="ECO:0000256" key="1">
    <source>
        <dbReference type="ARBA" id="ARBA00004141"/>
    </source>
</evidence>
<dbReference type="PANTHER" id="PTHR31746">
    <property type="entry name" value="TRANSMEMBRANE PROTEIN 229 FAMILY MEMBER"/>
    <property type="match status" value="1"/>
</dbReference>
<proteinExistence type="predicted"/>
<name>A0A9D1GI55_9FIRM</name>
<evidence type="ECO:0000256" key="3">
    <source>
        <dbReference type="ARBA" id="ARBA00022989"/>
    </source>
</evidence>
<feature type="transmembrane region" description="Helical" evidence="5">
    <location>
        <begin position="133"/>
        <end position="152"/>
    </location>
</feature>
<comment type="caution">
    <text evidence="6">The sequence shown here is derived from an EMBL/GenBank/DDBJ whole genome shotgun (WGS) entry which is preliminary data.</text>
</comment>
<reference evidence="6" key="1">
    <citation type="submission" date="2020-10" db="EMBL/GenBank/DDBJ databases">
        <authorList>
            <person name="Gilroy R."/>
        </authorList>
    </citation>
    <scope>NUCLEOTIDE SEQUENCE</scope>
    <source>
        <strain evidence="6">CHK123-3438</strain>
    </source>
</reference>
<dbReference type="Pfam" id="PF06541">
    <property type="entry name" value="ABC_trans_CmpB"/>
    <property type="match status" value="1"/>
</dbReference>
<dbReference type="GO" id="GO:0016020">
    <property type="term" value="C:membrane"/>
    <property type="evidence" value="ECO:0007669"/>
    <property type="project" value="UniProtKB-SubCell"/>
</dbReference>
<sequence length="162" mass="18798">MHNKNMENIWRRNSLIKNFFKCGAAGWCLEILFTSAESIVTRDWRLMGKTSLLMFPIYGLGALLGPVGNVIDRWLEDGIPQMKRADFSERLVRHGMIDMVLIFGAEYFFGSWLQRAGICPWDYSGRPTNVNGLIRLDFAPLWFFTGLLFERISLWETRAGRR</sequence>
<keyword evidence="3 5" id="KW-1133">Transmembrane helix</keyword>
<keyword evidence="4 5" id="KW-0472">Membrane</keyword>
<accession>A0A9D1GI55</accession>
<organism evidence="6 7">
    <name type="scientific">Candidatus Caccovicinus merdipullorum</name>
    <dbReference type="NCBI Taxonomy" id="2840724"/>
    <lineage>
        <taxon>Bacteria</taxon>
        <taxon>Bacillati</taxon>
        <taxon>Bacillota</taxon>
        <taxon>Clostridia</taxon>
        <taxon>Eubacteriales</taxon>
        <taxon>Candidatus Caccovicinus</taxon>
    </lineage>
</organism>
<evidence type="ECO:0000313" key="6">
    <source>
        <dbReference type="EMBL" id="HIT41553.1"/>
    </source>
</evidence>
<dbReference type="InterPro" id="IPR010540">
    <property type="entry name" value="CmpB_TMEM229"/>
</dbReference>
<dbReference type="EMBL" id="DVKS01000091">
    <property type="protein sequence ID" value="HIT41553.1"/>
    <property type="molecule type" value="Genomic_DNA"/>
</dbReference>
<comment type="subcellular location">
    <subcellularLocation>
        <location evidence="1">Membrane</location>
        <topology evidence="1">Multi-pass membrane protein</topology>
    </subcellularLocation>
</comment>
<protein>
    <submittedName>
        <fullName evidence="6">Uncharacterized protein</fullName>
    </submittedName>
</protein>